<dbReference type="AlphaFoldDB" id="A0A0D1YXY4"/>
<feature type="compositionally biased region" description="Low complexity" evidence="1">
    <location>
        <begin position="307"/>
        <end position="318"/>
    </location>
</feature>
<feature type="region of interest" description="Disordered" evidence="1">
    <location>
        <begin position="23"/>
        <end position="142"/>
    </location>
</feature>
<evidence type="ECO:0000313" key="3">
    <source>
        <dbReference type="Proteomes" id="UP000053599"/>
    </source>
</evidence>
<feature type="compositionally biased region" description="Low complexity" evidence="1">
    <location>
        <begin position="327"/>
        <end position="348"/>
    </location>
</feature>
<gene>
    <name evidence="2" type="ORF">PV11_07221</name>
</gene>
<feature type="region of interest" description="Disordered" evidence="1">
    <location>
        <begin position="251"/>
        <end position="354"/>
    </location>
</feature>
<feature type="compositionally biased region" description="Polar residues" evidence="1">
    <location>
        <begin position="59"/>
        <end position="68"/>
    </location>
</feature>
<dbReference type="EMBL" id="KN846953">
    <property type="protein sequence ID" value="KIV79673.1"/>
    <property type="molecule type" value="Genomic_DNA"/>
</dbReference>
<sequence>MSTERFDAFYSSILDPERTFEIDSSEKWDPSSSGRWATEGLYSDTSSDKLNYVAGDFNRSPTRSTNSIFGYPPSLLSHISPPSPRSRRPPTLRTPIVRSSLNGPWLRAAESPRRRRQSPIERPSPTPGPVPFHYRRAPSVESPCRMPSVSPLPLVQSPPPMPILKAFSRAGPHVHAFHPGPTIPREPQFSPRLRQAFPPEYWQSTRSPPPRPIVTAFSRAGPHVHPFHPGPTIPRVPEISTRLRQAFPPEVWKSTRSPPPRPRLKAFSRANGPRIPSRAVFPCPTVAPSKASPRRQPMTPRRPSPPTDTSAPAPTTARQGVRRVRISGPLLLSRTGTSTTSASSSSQGDFDPDAAFVDSSLLESPIPDSPTVTVISSRTQPITALDSTPGFFARCGQILDTTVTKVLGWVRSWF</sequence>
<dbReference type="OrthoDB" id="4120592at2759"/>
<proteinExistence type="predicted"/>
<evidence type="ECO:0000313" key="2">
    <source>
        <dbReference type="EMBL" id="KIV79673.1"/>
    </source>
</evidence>
<dbReference type="Proteomes" id="UP000053599">
    <property type="component" value="Unassembled WGS sequence"/>
</dbReference>
<reference evidence="2 3" key="1">
    <citation type="submission" date="2015-01" db="EMBL/GenBank/DDBJ databases">
        <title>The Genome Sequence of Exophiala sideris CBS121828.</title>
        <authorList>
            <consortium name="The Broad Institute Genomics Platform"/>
            <person name="Cuomo C."/>
            <person name="de Hoog S."/>
            <person name="Gorbushina A."/>
            <person name="Stielow B."/>
            <person name="Teixiera M."/>
            <person name="Abouelleil A."/>
            <person name="Chapman S.B."/>
            <person name="Priest M."/>
            <person name="Young S.K."/>
            <person name="Wortman J."/>
            <person name="Nusbaum C."/>
            <person name="Birren B."/>
        </authorList>
    </citation>
    <scope>NUCLEOTIDE SEQUENCE [LARGE SCALE GENOMIC DNA]</scope>
    <source>
        <strain evidence="2 3">CBS 121828</strain>
    </source>
</reference>
<dbReference type="HOGENOM" id="CLU_663986_0_0_1"/>
<organism evidence="2 3">
    <name type="scientific">Exophiala sideris</name>
    <dbReference type="NCBI Taxonomy" id="1016849"/>
    <lineage>
        <taxon>Eukaryota</taxon>
        <taxon>Fungi</taxon>
        <taxon>Dikarya</taxon>
        <taxon>Ascomycota</taxon>
        <taxon>Pezizomycotina</taxon>
        <taxon>Eurotiomycetes</taxon>
        <taxon>Chaetothyriomycetidae</taxon>
        <taxon>Chaetothyriales</taxon>
        <taxon>Herpotrichiellaceae</taxon>
        <taxon>Exophiala</taxon>
    </lineage>
</organism>
<evidence type="ECO:0000256" key="1">
    <source>
        <dbReference type="SAM" id="MobiDB-lite"/>
    </source>
</evidence>
<name>A0A0D1YXY4_9EURO</name>
<accession>A0A0D1YXY4</accession>
<protein>
    <submittedName>
        <fullName evidence="2">Uncharacterized protein</fullName>
    </submittedName>
</protein>
<dbReference type="STRING" id="1016849.A0A0D1YXY4"/>